<reference evidence="7" key="1">
    <citation type="journal article" date="2014" name="Genome Announc.">
        <title>Draft Genome Sequence of Clostridium straminisolvens Strain JCM 21531T, Isolated from a Cellulose-Degrading Bacterial Community.</title>
        <authorList>
            <person name="Yuki M."/>
            <person name="Oshima K."/>
            <person name="Suda W."/>
            <person name="Sakamoto M."/>
            <person name="Kitamura K."/>
            <person name="Iida T."/>
            <person name="Hattori M."/>
            <person name="Ohkuma M."/>
        </authorList>
    </citation>
    <scope>NUCLEOTIDE SEQUENCE [LARGE SCALE GENOMIC DNA]</scope>
    <source>
        <strain evidence="7">JCM 21531</strain>
    </source>
</reference>
<evidence type="ECO:0000256" key="4">
    <source>
        <dbReference type="ARBA" id="ARBA00022448"/>
    </source>
</evidence>
<dbReference type="GO" id="GO:0042910">
    <property type="term" value="F:xenobiotic transmembrane transporter activity"/>
    <property type="evidence" value="ECO:0007669"/>
    <property type="project" value="InterPro"/>
</dbReference>
<dbReference type="Pfam" id="PF01554">
    <property type="entry name" value="MatE"/>
    <property type="match status" value="1"/>
</dbReference>
<dbReference type="EMBL" id="BAVR01000067">
    <property type="protein sequence ID" value="GAE90372.1"/>
    <property type="molecule type" value="Genomic_DNA"/>
</dbReference>
<dbReference type="Proteomes" id="UP000019109">
    <property type="component" value="Unassembled WGS sequence"/>
</dbReference>
<keyword evidence="6" id="KW-0812">Transmembrane</keyword>
<evidence type="ECO:0000256" key="1">
    <source>
        <dbReference type="ARBA" id="ARBA00003408"/>
    </source>
</evidence>
<evidence type="ECO:0000256" key="3">
    <source>
        <dbReference type="ARBA" id="ARBA00020268"/>
    </source>
</evidence>
<sequence>MVKTSYSNNIFIRFKRTFIGDRKFYKTVMALVIPIIIQNSITNFVNLLDNIMVGQVGTAQMSGVAIANQLMFVFNLAVFGGLAGAGIFGAQFFGAGDNDGVRYTFRYKLWTAA</sequence>
<feature type="transmembrane region" description="Helical" evidence="6">
    <location>
        <begin position="65"/>
        <end position="88"/>
    </location>
</feature>
<accession>W4VB00</accession>
<keyword evidence="6" id="KW-0472">Membrane</keyword>
<dbReference type="InterPro" id="IPR002528">
    <property type="entry name" value="MATE_fam"/>
</dbReference>
<proteinExistence type="inferred from homology"/>
<comment type="function">
    <text evidence="1">Multidrug efflux pump.</text>
</comment>
<dbReference type="GO" id="GO:0015297">
    <property type="term" value="F:antiporter activity"/>
    <property type="evidence" value="ECO:0007669"/>
    <property type="project" value="InterPro"/>
</dbReference>
<comment type="caution">
    <text evidence="7">The sequence shown here is derived from an EMBL/GenBank/DDBJ whole genome shotgun (WGS) entry which is preliminary data.</text>
</comment>
<dbReference type="AlphaFoldDB" id="W4VB00"/>
<organism evidence="7 8">
    <name type="scientific">Acetivibrio straminisolvens JCM 21531</name>
    <dbReference type="NCBI Taxonomy" id="1294263"/>
    <lineage>
        <taxon>Bacteria</taxon>
        <taxon>Bacillati</taxon>
        <taxon>Bacillota</taxon>
        <taxon>Clostridia</taxon>
        <taxon>Eubacteriales</taxon>
        <taxon>Oscillospiraceae</taxon>
        <taxon>Acetivibrio</taxon>
    </lineage>
</organism>
<protein>
    <recommendedName>
        <fullName evidence="3">Probable multidrug resistance protein NorM</fullName>
    </recommendedName>
    <alternativeName>
        <fullName evidence="5">Multidrug-efflux transporter</fullName>
    </alternativeName>
</protein>
<evidence type="ECO:0000313" key="7">
    <source>
        <dbReference type="EMBL" id="GAE90372.1"/>
    </source>
</evidence>
<dbReference type="STRING" id="1294263.JCM21531_3976"/>
<evidence type="ECO:0000256" key="2">
    <source>
        <dbReference type="ARBA" id="ARBA00010199"/>
    </source>
</evidence>
<dbReference type="InterPro" id="IPR050222">
    <property type="entry name" value="MATE_MdtK"/>
</dbReference>
<gene>
    <name evidence="7" type="ORF">JCM21531_3976</name>
</gene>
<evidence type="ECO:0000256" key="5">
    <source>
        <dbReference type="ARBA" id="ARBA00031636"/>
    </source>
</evidence>
<dbReference type="GO" id="GO:0005886">
    <property type="term" value="C:plasma membrane"/>
    <property type="evidence" value="ECO:0007669"/>
    <property type="project" value="TreeGrafter"/>
</dbReference>
<evidence type="ECO:0000313" key="8">
    <source>
        <dbReference type="Proteomes" id="UP000019109"/>
    </source>
</evidence>
<keyword evidence="6" id="KW-1133">Transmembrane helix</keyword>
<evidence type="ECO:0000256" key="6">
    <source>
        <dbReference type="SAM" id="Phobius"/>
    </source>
</evidence>
<keyword evidence="4" id="KW-0813">Transport</keyword>
<dbReference type="PANTHER" id="PTHR43298:SF2">
    <property type="entry name" value="FMN_FAD EXPORTER YEEO-RELATED"/>
    <property type="match status" value="1"/>
</dbReference>
<dbReference type="PANTHER" id="PTHR43298">
    <property type="entry name" value="MULTIDRUG RESISTANCE PROTEIN NORM-RELATED"/>
    <property type="match status" value="1"/>
</dbReference>
<comment type="similarity">
    <text evidence="2">Belongs to the multi antimicrobial extrusion (MATE) (TC 2.A.66.1) family.</text>
</comment>
<name>W4VB00_9FIRM</name>
<keyword evidence="8" id="KW-1185">Reference proteome</keyword>